<comment type="caution">
    <text evidence="2">The sequence shown here is derived from an EMBL/GenBank/DDBJ whole genome shotgun (WGS) entry which is preliminary data.</text>
</comment>
<evidence type="ECO:0000256" key="1">
    <source>
        <dbReference type="SAM" id="MobiDB-lite"/>
    </source>
</evidence>
<proteinExistence type="predicted"/>
<sequence length="68" mass="7343">MDTTWQEGTRSPSPVGESSIGLEITFSSSVLSLEGKDQVADEMEQSACRRVVPQSNTILPSDPKCEEA</sequence>
<evidence type="ECO:0000313" key="3">
    <source>
        <dbReference type="Proteomes" id="UP000824120"/>
    </source>
</evidence>
<feature type="region of interest" description="Disordered" evidence="1">
    <location>
        <begin position="1"/>
        <end position="20"/>
    </location>
</feature>
<gene>
    <name evidence="2" type="ORF">H5410_045718</name>
</gene>
<organism evidence="2 3">
    <name type="scientific">Solanum commersonii</name>
    <name type="common">Commerson's wild potato</name>
    <name type="synonym">Commerson's nightshade</name>
    <dbReference type="NCBI Taxonomy" id="4109"/>
    <lineage>
        <taxon>Eukaryota</taxon>
        <taxon>Viridiplantae</taxon>
        <taxon>Streptophyta</taxon>
        <taxon>Embryophyta</taxon>
        <taxon>Tracheophyta</taxon>
        <taxon>Spermatophyta</taxon>
        <taxon>Magnoliopsida</taxon>
        <taxon>eudicotyledons</taxon>
        <taxon>Gunneridae</taxon>
        <taxon>Pentapetalae</taxon>
        <taxon>asterids</taxon>
        <taxon>lamiids</taxon>
        <taxon>Solanales</taxon>
        <taxon>Solanaceae</taxon>
        <taxon>Solanoideae</taxon>
        <taxon>Solaneae</taxon>
        <taxon>Solanum</taxon>
    </lineage>
</organism>
<dbReference type="Proteomes" id="UP000824120">
    <property type="component" value="Chromosome 9"/>
</dbReference>
<dbReference type="AlphaFoldDB" id="A0A9J5XDK0"/>
<accession>A0A9J5XDK0</accession>
<dbReference type="EMBL" id="JACXVP010000009">
    <property type="protein sequence ID" value="KAG5585284.1"/>
    <property type="molecule type" value="Genomic_DNA"/>
</dbReference>
<keyword evidence="3" id="KW-1185">Reference proteome</keyword>
<evidence type="ECO:0000313" key="2">
    <source>
        <dbReference type="EMBL" id="KAG5585284.1"/>
    </source>
</evidence>
<name>A0A9J5XDK0_SOLCO</name>
<feature type="compositionally biased region" description="Polar residues" evidence="1">
    <location>
        <begin position="1"/>
        <end position="12"/>
    </location>
</feature>
<protein>
    <submittedName>
        <fullName evidence="2">Uncharacterized protein</fullName>
    </submittedName>
</protein>
<reference evidence="2 3" key="1">
    <citation type="submission" date="2020-09" db="EMBL/GenBank/DDBJ databases">
        <title>De no assembly of potato wild relative species, Solanum commersonii.</title>
        <authorList>
            <person name="Cho K."/>
        </authorList>
    </citation>
    <scope>NUCLEOTIDE SEQUENCE [LARGE SCALE GENOMIC DNA]</scope>
    <source>
        <strain evidence="2">LZ3.2</strain>
        <tissue evidence="2">Leaf</tissue>
    </source>
</reference>